<gene>
    <name evidence="4" type="ORF">MCOR_48032</name>
</gene>
<reference evidence="4 5" key="1">
    <citation type="submission" date="2020-06" db="EMBL/GenBank/DDBJ databases">
        <authorList>
            <person name="Li R."/>
            <person name="Bekaert M."/>
        </authorList>
    </citation>
    <scope>NUCLEOTIDE SEQUENCE [LARGE SCALE GENOMIC DNA]</scope>
    <source>
        <strain evidence="5">wild</strain>
    </source>
</reference>
<dbReference type="PANTHER" id="PTHR14187:SF5">
    <property type="entry name" value="HEAT SHOCK 70 KDA PROTEIN 12A"/>
    <property type="match status" value="1"/>
</dbReference>
<dbReference type="Proteomes" id="UP000507470">
    <property type="component" value="Unassembled WGS sequence"/>
</dbReference>
<comment type="similarity">
    <text evidence="1">Belongs to the heat shock protein 70 family.</text>
</comment>
<evidence type="ECO:0000313" key="5">
    <source>
        <dbReference type="Proteomes" id="UP000507470"/>
    </source>
</evidence>
<evidence type="ECO:0000313" key="4">
    <source>
        <dbReference type="EMBL" id="CAC5415329.1"/>
    </source>
</evidence>
<evidence type="ECO:0000256" key="2">
    <source>
        <dbReference type="ARBA" id="ARBA00022741"/>
    </source>
</evidence>
<evidence type="ECO:0008006" key="6">
    <source>
        <dbReference type="Google" id="ProtNLM"/>
    </source>
</evidence>
<dbReference type="GO" id="GO:0140662">
    <property type="term" value="F:ATP-dependent protein folding chaperone"/>
    <property type="evidence" value="ECO:0007669"/>
    <property type="project" value="InterPro"/>
</dbReference>
<protein>
    <recommendedName>
        <fullName evidence="6">HSPA12A</fullName>
    </recommendedName>
</protein>
<dbReference type="GO" id="GO:0005524">
    <property type="term" value="F:ATP binding"/>
    <property type="evidence" value="ECO:0007669"/>
    <property type="project" value="UniProtKB-KW"/>
</dbReference>
<dbReference type="Gene3D" id="3.30.420.40">
    <property type="match status" value="1"/>
</dbReference>
<keyword evidence="2" id="KW-0547">Nucleotide-binding</keyword>
<evidence type="ECO:0000256" key="1">
    <source>
        <dbReference type="ARBA" id="ARBA00007381"/>
    </source>
</evidence>
<keyword evidence="3" id="KW-0067">ATP-binding</keyword>
<dbReference type="AlphaFoldDB" id="A0A6J8E3D7"/>
<dbReference type="SUPFAM" id="SSF53067">
    <property type="entry name" value="Actin-like ATPase domain"/>
    <property type="match status" value="2"/>
</dbReference>
<accession>A0A6J8E3D7</accession>
<dbReference type="Pfam" id="PF00012">
    <property type="entry name" value="HSP70"/>
    <property type="match status" value="1"/>
</dbReference>
<sequence>MNNNSESDTDIVDAISGGIKDDIPCGQIPSNVKIVPINFDFDNLVNESCSSGNLTDDINIDRCIDNMDNTLAKRHPIVTLLSDIRRFDRDTLPVYGNIANATFSPRFGSNEASTFFKLKLQEFNSTVKLNFREFLTIAVKEYADKLTTEVEQYWHKTSASINNGASIVRLNDRVRSLKEKWADKYRQSATRDTKELSELDRIKQELEVLRQQTDKGTPISEMDIMKKEIDDLKNVLGNRYGRGNREEAAEISVITITETMYINFLTNISGFLWSMFPIVKQVSLLFKMDINDYSIIHENLTNYEILVLAKGSKFIPSPDVKYIKQKLLLDFDELGRKMQCKYHFSDKSNTDSNHPFRVKSGFKPALANNTIENYLFATKMEICRLKINKVRYNLSKHERALLKTLRSNNNIIIKKADKNSSTVVLDKSLYIKQTLNFLNNRLCYDKTKLKETMASRGDGKLIGEGCVIVAAIDFGTTYSGFAYCKHSDYRNNPANPSIYCHTWNDGASHIREKAPTCVLFKPDGTFHSFGFEAVNYFYDNAEKTDFTQWYYFEHFKMMLYNEKDLLTKNTYLEESVMIGNKARRKKMKAMDVFAAVIGHFRELFVNKRANETDSTDELIQWVITVPAIWDLKARTFMRDAAEKAGIPNNRLKLALEPEVASIHCRRVPVSVQTLNDGKKIIAAMTLGSKYIVLDQGGGTTDIAVHEVTGDTLKEIHQACGGHWGGITVNEAFYRFLIVCFGEKVVDKIKQEKPSAYFKLLHNFEDMKKCYDEEKL</sequence>
<dbReference type="CDD" id="cd10229">
    <property type="entry name" value="ASKHA_NBD_HSP70_HSPA12"/>
    <property type="match status" value="1"/>
</dbReference>
<keyword evidence="5" id="KW-1185">Reference proteome</keyword>
<dbReference type="InterPro" id="IPR013126">
    <property type="entry name" value="Hsp_70_fam"/>
</dbReference>
<dbReference type="EMBL" id="CACVKT020008406">
    <property type="protein sequence ID" value="CAC5415329.1"/>
    <property type="molecule type" value="Genomic_DNA"/>
</dbReference>
<dbReference type="PANTHER" id="PTHR14187">
    <property type="entry name" value="ALPHA KINASE/ELONGATION FACTOR 2 KINASE"/>
    <property type="match status" value="1"/>
</dbReference>
<organism evidence="4 5">
    <name type="scientific">Mytilus coruscus</name>
    <name type="common">Sea mussel</name>
    <dbReference type="NCBI Taxonomy" id="42192"/>
    <lineage>
        <taxon>Eukaryota</taxon>
        <taxon>Metazoa</taxon>
        <taxon>Spiralia</taxon>
        <taxon>Lophotrochozoa</taxon>
        <taxon>Mollusca</taxon>
        <taxon>Bivalvia</taxon>
        <taxon>Autobranchia</taxon>
        <taxon>Pteriomorphia</taxon>
        <taxon>Mytilida</taxon>
        <taxon>Mytiloidea</taxon>
        <taxon>Mytilidae</taxon>
        <taxon>Mytilinae</taxon>
        <taxon>Mytilus</taxon>
    </lineage>
</organism>
<evidence type="ECO:0000256" key="3">
    <source>
        <dbReference type="ARBA" id="ARBA00022840"/>
    </source>
</evidence>
<dbReference type="OrthoDB" id="2963168at2759"/>
<dbReference type="InterPro" id="IPR043129">
    <property type="entry name" value="ATPase_NBD"/>
</dbReference>
<proteinExistence type="inferred from homology"/>
<name>A0A6J8E3D7_MYTCO</name>